<gene>
    <name evidence="9" type="ORF">METZ01_LOCUS44409</name>
</gene>
<dbReference type="InterPro" id="IPR025857">
    <property type="entry name" value="MacB_PCD"/>
</dbReference>
<feature type="domain" description="MacB-like periplasmic core" evidence="8">
    <location>
        <begin position="4"/>
        <end position="211"/>
    </location>
</feature>
<dbReference type="Pfam" id="PF12704">
    <property type="entry name" value="MacB_PCD"/>
    <property type="match status" value="1"/>
</dbReference>
<dbReference type="GO" id="GO:0005886">
    <property type="term" value="C:plasma membrane"/>
    <property type="evidence" value="ECO:0007669"/>
    <property type="project" value="UniProtKB-SubCell"/>
</dbReference>
<keyword evidence="3 6" id="KW-0812">Transmembrane</keyword>
<evidence type="ECO:0000256" key="5">
    <source>
        <dbReference type="ARBA" id="ARBA00023136"/>
    </source>
</evidence>
<keyword evidence="5 6" id="KW-0472">Membrane</keyword>
<feature type="transmembrane region" description="Helical" evidence="6">
    <location>
        <begin position="416"/>
        <end position="437"/>
    </location>
</feature>
<evidence type="ECO:0000256" key="1">
    <source>
        <dbReference type="ARBA" id="ARBA00004651"/>
    </source>
</evidence>
<dbReference type="EMBL" id="UINC01001984">
    <property type="protein sequence ID" value="SUZ91555.1"/>
    <property type="molecule type" value="Genomic_DNA"/>
</dbReference>
<dbReference type="PANTHER" id="PTHR30287:SF1">
    <property type="entry name" value="INNER MEMBRANE PROTEIN"/>
    <property type="match status" value="1"/>
</dbReference>
<evidence type="ECO:0000259" key="7">
    <source>
        <dbReference type="Pfam" id="PF02687"/>
    </source>
</evidence>
<evidence type="ECO:0000256" key="6">
    <source>
        <dbReference type="SAM" id="Phobius"/>
    </source>
</evidence>
<keyword evidence="2" id="KW-1003">Cell membrane</keyword>
<evidence type="ECO:0008006" key="10">
    <source>
        <dbReference type="Google" id="ProtNLM"/>
    </source>
</evidence>
<feature type="transmembrane region" description="Helical" evidence="6">
    <location>
        <begin position="710"/>
        <end position="730"/>
    </location>
</feature>
<dbReference type="AlphaFoldDB" id="A0A381RIB2"/>
<evidence type="ECO:0000256" key="2">
    <source>
        <dbReference type="ARBA" id="ARBA00022475"/>
    </source>
</evidence>
<dbReference type="InterPro" id="IPR038766">
    <property type="entry name" value="Membrane_comp_ABC_pdt"/>
</dbReference>
<sequence>MVFFILCIAIGVGAVMTVKSFSNMVQATIQEQAKGLLAADIAIKGSWEQDEEDLAYQKKILPKGTEFLFLKELHGMAQFKNPGSPENSGSLITELKAIPLSGPQYPFYGEFKNDPDRPLQELLKRNGAVVESSFLIKTGLNMGDEFSLGKTKLKITGIVVSEPDRISRAFSIGPRLFISRTSLDKADLIQPGSRIKHRTLIKISDSIELETALVLLERGLPDKTISIRTYKDMQSSLSSSIERMGQYLGILGIIALLMGGIGVAMIVRTFMAQKLDTVAIMNCLGASSHTLLKVYLLQAMLLGLAGSLLGITLGFSLTYLLPSKMEGLINYQLKPTFYWLPALQSLLMGVAITLLFCLWPLLRAVKTRPLRLFRRNFEEEELTSGNRKDRWFAGLTLSLGLAAMICWQAESLKRGLVFLLVLGISIALFSLASIFLLKILKALPQSGSIARRYGMSNLKRPNNQAASIITCLGMGIMLILTVRLVQMDMLAMLNKNTEMNPPNYFFIDIQRDQKDTFMQVLDQIAPESERSLTPLVRSHLHSIDEKLIANWKYKDKKREEWFINREFALTYIEGPPPKDNEIIEGKWWNEEQAKNAEVSLEQDAAKRLGARIGSKLTIDIQGIPVSAKVTSIRSVNWRNMRTNFYMIFSPGALAGTPLTYVATVHVPDEKELQLQHAVVKALPNITALSTRDIVNTVESTVSKLTILVDFMSGFAIAAGLFILSGSIASTKYRRLRESAVLKILGAKRKTVASILGFEYATLGVIAGLVGILLAQGLSWAVMKYMIKSAWHLQPGILIWAFCFGVLLTVATGILSSLDVINNKPLKTIREIEV</sequence>
<dbReference type="PANTHER" id="PTHR30287">
    <property type="entry name" value="MEMBRANE COMPONENT OF PREDICTED ABC SUPERFAMILY METABOLITE UPTAKE TRANSPORTER"/>
    <property type="match status" value="1"/>
</dbReference>
<feature type="transmembrane region" description="Helical" evidence="6">
    <location>
        <begin position="796"/>
        <end position="820"/>
    </location>
</feature>
<feature type="transmembrane region" description="Helical" evidence="6">
    <location>
        <begin position="751"/>
        <end position="776"/>
    </location>
</feature>
<evidence type="ECO:0000313" key="9">
    <source>
        <dbReference type="EMBL" id="SUZ91555.1"/>
    </source>
</evidence>
<feature type="domain" description="ABC3 transporter permease C-terminal" evidence="7">
    <location>
        <begin position="250"/>
        <end position="368"/>
    </location>
</feature>
<protein>
    <recommendedName>
        <fullName evidence="10">ABC3 transporter permease protein domain-containing protein</fullName>
    </recommendedName>
</protein>
<feature type="transmembrane region" description="Helical" evidence="6">
    <location>
        <begin position="247"/>
        <end position="267"/>
    </location>
</feature>
<feature type="transmembrane region" description="Helical" evidence="6">
    <location>
        <begin position="465"/>
        <end position="485"/>
    </location>
</feature>
<evidence type="ECO:0000259" key="8">
    <source>
        <dbReference type="Pfam" id="PF12704"/>
    </source>
</evidence>
<feature type="domain" description="ABC3 transporter permease C-terminal" evidence="7">
    <location>
        <begin position="710"/>
        <end position="822"/>
    </location>
</feature>
<evidence type="ECO:0000256" key="4">
    <source>
        <dbReference type="ARBA" id="ARBA00022989"/>
    </source>
</evidence>
<keyword evidence="4 6" id="KW-1133">Transmembrane helix</keyword>
<organism evidence="9">
    <name type="scientific">marine metagenome</name>
    <dbReference type="NCBI Taxonomy" id="408172"/>
    <lineage>
        <taxon>unclassified sequences</taxon>
        <taxon>metagenomes</taxon>
        <taxon>ecological metagenomes</taxon>
    </lineage>
</organism>
<evidence type="ECO:0000256" key="3">
    <source>
        <dbReference type="ARBA" id="ARBA00022692"/>
    </source>
</evidence>
<comment type="subcellular location">
    <subcellularLocation>
        <location evidence="1">Cell membrane</location>
        <topology evidence="1">Multi-pass membrane protein</topology>
    </subcellularLocation>
</comment>
<feature type="transmembrane region" description="Helical" evidence="6">
    <location>
        <begin position="342"/>
        <end position="362"/>
    </location>
</feature>
<proteinExistence type="predicted"/>
<feature type="transmembrane region" description="Helical" evidence="6">
    <location>
        <begin position="302"/>
        <end position="321"/>
    </location>
</feature>
<reference evidence="9" key="1">
    <citation type="submission" date="2018-05" db="EMBL/GenBank/DDBJ databases">
        <authorList>
            <person name="Lanie J.A."/>
            <person name="Ng W.-L."/>
            <person name="Kazmierczak K.M."/>
            <person name="Andrzejewski T.M."/>
            <person name="Davidsen T.M."/>
            <person name="Wayne K.J."/>
            <person name="Tettelin H."/>
            <person name="Glass J.I."/>
            <person name="Rusch D."/>
            <person name="Podicherti R."/>
            <person name="Tsui H.-C.T."/>
            <person name="Winkler M.E."/>
        </authorList>
    </citation>
    <scope>NUCLEOTIDE SEQUENCE</scope>
</reference>
<dbReference type="Pfam" id="PF02687">
    <property type="entry name" value="FtsX"/>
    <property type="match status" value="2"/>
</dbReference>
<accession>A0A381RIB2</accession>
<name>A0A381RIB2_9ZZZZ</name>
<dbReference type="InterPro" id="IPR003838">
    <property type="entry name" value="ABC3_permease_C"/>
</dbReference>
<feature type="transmembrane region" description="Helical" evidence="6">
    <location>
        <begin position="643"/>
        <end position="662"/>
    </location>
</feature>